<keyword evidence="4 8" id="KW-0812">Transmembrane</keyword>
<dbReference type="Gene3D" id="3.30.70.100">
    <property type="match status" value="1"/>
</dbReference>
<dbReference type="InterPro" id="IPR010920">
    <property type="entry name" value="LSM_dom_sf"/>
</dbReference>
<dbReference type="GO" id="GO:0005886">
    <property type="term" value="C:plasma membrane"/>
    <property type="evidence" value="ECO:0007669"/>
    <property type="project" value="UniProtKB-SubCell"/>
</dbReference>
<evidence type="ECO:0000256" key="7">
    <source>
        <dbReference type="SAM" id="MobiDB-lite"/>
    </source>
</evidence>
<evidence type="ECO:0000256" key="9">
    <source>
        <dbReference type="SAM" id="SignalP"/>
    </source>
</evidence>
<name>A0A291LZZ3_9RHOB</name>
<dbReference type="InterPro" id="IPR006686">
    <property type="entry name" value="MscS_channel_CS"/>
</dbReference>
<feature type="transmembrane region" description="Helical" evidence="8">
    <location>
        <begin position="256"/>
        <end position="283"/>
    </location>
</feature>
<evidence type="ECO:0000256" key="8">
    <source>
        <dbReference type="SAM" id="Phobius"/>
    </source>
</evidence>
<feature type="domain" description="DUF3772" evidence="11">
    <location>
        <begin position="141"/>
        <end position="202"/>
    </location>
</feature>
<proteinExistence type="inferred from homology"/>
<feature type="domain" description="Mechanosensitive ion channel MscS" evidence="10">
    <location>
        <begin position="613"/>
        <end position="680"/>
    </location>
</feature>
<evidence type="ECO:0000256" key="6">
    <source>
        <dbReference type="ARBA" id="ARBA00023136"/>
    </source>
</evidence>
<dbReference type="Gene3D" id="1.10.287.1260">
    <property type="match status" value="1"/>
</dbReference>
<feature type="transmembrane region" description="Helical" evidence="8">
    <location>
        <begin position="369"/>
        <end position="392"/>
    </location>
</feature>
<dbReference type="PROSITE" id="PS01246">
    <property type="entry name" value="UPF0003"/>
    <property type="match status" value="1"/>
</dbReference>
<evidence type="ECO:0000259" key="11">
    <source>
        <dbReference type="Pfam" id="PF12607"/>
    </source>
</evidence>
<dbReference type="SUPFAM" id="SSF50182">
    <property type="entry name" value="Sm-like ribonucleoproteins"/>
    <property type="match status" value="1"/>
</dbReference>
<keyword evidence="3" id="KW-1003">Cell membrane</keyword>
<feature type="transmembrane region" description="Helical" evidence="8">
    <location>
        <begin position="478"/>
        <end position="502"/>
    </location>
</feature>
<dbReference type="KEGG" id="cmag:CBW24_09540"/>
<dbReference type="Pfam" id="PF21082">
    <property type="entry name" value="MS_channel_3rd"/>
    <property type="match status" value="1"/>
</dbReference>
<feature type="transmembrane region" description="Helical" evidence="8">
    <location>
        <begin position="530"/>
        <end position="547"/>
    </location>
</feature>
<feature type="transmembrane region" description="Helical" evidence="8">
    <location>
        <begin position="597"/>
        <end position="626"/>
    </location>
</feature>
<feature type="region of interest" description="Disordered" evidence="7">
    <location>
        <begin position="795"/>
        <end position="829"/>
    </location>
</feature>
<dbReference type="Proteomes" id="UP000219050">
    <property type="component" value="Chromosome"/>
</dbReference>
<feature type="signal peptide" evidence="9">
    <location>
        <begin position="1"/>
        <end position="20"/>
    </location>
</feature>
<evidence type="ECO:0000256" key="4">
    <source>
        <dbReference type="ARBA" id="ARBA00022692"/>
    </source>
</evidence>
<gene>
    <name evidence="13" type="ORF">CBW24_09540</name>
</gene>
<evidence type="ECO:0000256" key="2">
    <source>
        <dbReference type="ARBA" id="ARBA00008017"/>
    </source>
</evidence>
<evidence type="ECO:0000256" key="5">
    <source>
        <dbReference type="ARBA" id="ARBA00022989"/>
    </source>
</evidence>
<dbReference type="InterPro" id="IPR023408">
    <property type="entry name" value="MscS_beta-dom_sf"/>
</dbReference>
<keyword evidence="6 8" id="KW-0472">Membrane</keyword>
<feature type="transmembrane region" description="Helical" evidence="8">
    <location>
        <begin position="413"/>
        <end position="433"/>
    </location>
</feature>
<feature type="chain" id="PRO_5012268126" evidence="9">
    <location>
        <begin position="21"/>
        <end position="829"/>
    </location>
</feature>
<dbReference type="InterPro" id="IPR006685">
    <property type="entry name" value="MscS_channel_2nd"/>
</dbReference>
<sequence>MHRLCRLLLGLALLTLPILTPNPGALLSGAQPLAGAAWAQTEAEAIDYDEWERLATRAEEVLATGQASTEALEIMRGTLANWRTRFLQGQSINATQIQTLRDQISALGAAPDTEAGESEPEEIAARRAALEERLAELQVPIRTAEEAYSRASGLIRQLDALVRERQAAELTELGPTPLNPAHYATAWEDAQTLLRGIAAEFAAAWSMETRSELLRRNGPVVVILGLIGLVLALRGRVWSARIADRVLRRSSAAARAVVLTTLVSLGQLVLPLVGLVLMVLAVLSTGMTGPIGETVLRIIPVMGLTFFVARWLGALTFPRDPEMPAPLTLSAEQRTEGRLHSTVLGLLLAAETLLQALGDADMLSTAALAVLDFPILVIAGLFMMRLGHLLVLHSRNAPVTDEGRQLRDQVVMVLGRLTILLGVLGPVLAAIGYRAAANFAIFSPVLTLALLAALILLQRVQSRVYDITTKREGASSEGLIPVLVNLLIAVLALPVLALIWGARVSDLTELWSQFLAGFSIGTTRISPGDFMTFAIVFAIGYVITRMLQGTLRNTVLPKTRIDIGGQNALISVLGYIGFFLAAVIAITTAGIDLSSLAIVAGALSVGIGFGLQTIVSNFVSGIILLVERPVSEGDWVQVGGVMGIVKRISVRSTRIETFDRTDVIVPNADLITGQVTNWTKGNMSGRLIVKVGVAYGTDTKLVDRVLREVAEAQPMVILTPPPQVIFMGFGADSLDFEVRAILRDVSFIMVVQNDINHEIARRFAEERIEIPFAQRDLWLRNPDALANALHRRGPLRAGSASAAPGTDTTPDSSATPQLTPTADDMSGDD</sequence>
<dbReference type="GO" id="GO:0008381">
    <property type="term" value="F:mechanosensitive monoatomic ion channel activity"/>
    <property type="evidence" value="ECO:0007669"/>
    <property type="project" value="UniProtKB-ARBA"/>
</dbReference>
<feature type="transmembrane region" description="Helical" evidence="8">
    <location>
        <begin position="339"/>
        <end position="357"/>
    </location>
</feature>
<evidence type="ECO:0000313" key="13">
    <source>
        <dbReference type="EMBL" id="ATI42230.1"/>
    </source>
</evidence>
<dbReference type="AlphaFoldDB" id="A0A291LZZ3"/>
<feature type="compositionally biased region" description="Polar residues" evidence="7">
    <location>
        <begin position="806"/>
        <end position="820"/>
    </location>
</feature>
<dbReference type="EMBL" id="CP021404">
    <property type="protein sequence ID" value="ATI42230.1"/>
    <property type="molecule type" value="Genomic_DNA"/>
</dbReference>
<evidence type="ECO:0000256" key="3">
    <source>
        <dbReference type="ARBA" id="ARBA00022475"/>
    </source>
</evidence>
<dbReference type="Pfam" id="PF12607">
    <property type="entry name" value="DUF3772"/>
    <property type="match status" value="1"/>
</dbReference>
<evidence type="ECO:0000256" key="1">
    <source>
        <dbReference type="ARBA" id="ARBA00004651"/>
    </source>
</evidence>
<feature type="domain" description="Mechanosensitive ion channel MscS C-terminal" evidence="12">
    <location>
        <begin position="689"/>
        <end position="770"/>
    </location>
</feature>
<dbReference type="Pfam" id="PF00924">
    <property type="entry name" value="MS_channel_2nd"/>
    <property type="match status" value="1"/>
</dbReference>
<comment type="subcellular location">
    <subcellularLocation>
        <location evidence="1">Cell membrane</location>
        <topology evidence="1">Multi-pass membrane protein</topology>
    </subcellularLocation>
</comment>
<protein>
    <submittedName>
        <fullName evidence="13">Uncharacterized protein</fullName>
    </submittedName>
</protein>
<evidence type="ECO:0000259" key="12">
    <source>
        <dbReference type="Pfam" id="PF21082"/>
    </source>
</evidence>
<dbReference type="Gene3D" id="2.30.30.60">
    <property type="match status" value="1"/>
</dbReference>
<dbReference type="InterPro" id="IPR011066">
    <property type="entry name" value="MscS_channel_C_sf"/>
</dbReference>
<keyword evidence="9" id="KW-0732">Signal</keyword>
<dbReference type="InterPro" id="IPR052702">
    <property type="entry name" value="MscS-like_channel"/>
</dbReference>
<evidence type="ECO:0000259" key="10">
    <source>
        <dbReference type="Pfam" id="PF00924"/>
    </source>
</evidence>
<evidence type="ECO:0000313" key="14">
    <source>
        <dbReference type="Proteomes" id="UP000219050"/>
    </source>
</evidence>
<dbReference type="PANTHER" id="PTHR30347">
    <property type="entry name" value="POTASSIUM CHANNEL RELATED"/>
    <property type="match status" value="1"/>
</dbReference>
<feature type="transmembrane region" description="Helical" evidence="8">
    <location>
        <begin position="439"/>
        <end position="457"/>
    </location>
</feature>
<comment type="similarity">
    <text evidence="2">Belongs to the MscS (TC 1.A.23) family.</text>
</comment>
<feature type="transmembrane region" description="Helical" evidence="8">
    <location>
        <begin position="295"/>
        <end position="318"/>
    </location>
</feature>
<organism evidence="13 14">
    <name type="scientific">Pacificitalea manganoxidans</name>
    <dbReference type="NCBI Taxonomy" id="1411902"/>
    <lineage>
        <taxon>Bacteria</taxon>
        <taxon>Pseudomonadati</taxon>
        <taxon>Pseudomonadota</taxon>
        <taxon>Alphaproteobacteria</taxon>
        <taxon>Rhodobacterales</taxon>
        <taxon>Paracoccaceae</taxon>
        <taxon>Pacificitalea</taxon>
    </lineage>
</organism>
<feature type="transmembrane region" description="Helical" evidence="8">
    <location>
        <begin position="568"/>
        <end position="591"/>
    </location>
</feature>
<accession>A0A291LZZ3</accession>
<reference evidence="13 14" key="1">
    <citation type="submission" date="2017-05" db="EMBL/GenBank/DDBJ databases">
        <title>Comparative genomic and metabolic analysis of manganese-oxidizing mechanisms in Celeribater manganoxidans DY25T: its adaption to the environment of polymetallic nodule.</title>
        <authorList>
            <person name="Wang X."/>
        </authorList>
    </citation>
    <scope>NUCLEOTIDE SEQUENCE [LARGE SCALE GENOMIC DNA]</scope>
    <source>
        <strain evidence="13 14">DY25</strain>
    </source>
</reference>
<dbReference type="InterPro" id="IPR011014">
    <property type="entry name" value="MscS_channel_TM-2"/>
</dbReference>
<dbReference type="SUPFAM" id="SSF82861">
    <property type="entry name" value="Mechanosensitive channel protein MscS (YggB), transmembrane region"/>
    <property type="match status" value="1"/>
</dbReference>
<dbReference type="SUPFAM" id="SSF82689">
    <property type="entry name" value="Mechanosensitive channel protein MscS (YggB), C-terminal domain"/>
    <property type="match status" value="1"/>
</dbReference>
<keyword evidence="14" id="KW-1185">Reference proteome</keyword>
<dbReference type="InterPro" id="IPR022249">
    <property type="entry name" value="DUF3772"/>
</dbReference>
<dbReference type="RefSeq" id="WP_198405167.1">
    <property type="nucleotide sequence ID" value="NZ_CP021404.1"/>
</dbReference>
<feature type="transmembrane region" description="Helical" evidence="8">
    <location>
        <begin position="218"/>
        <end position="235"/>
    </location>
</feature>
<dbReference type="InterPro" id="IPR049278">
    <property type="entry name" value="MS_channel_C"/>
</dbReference>
<dbReference type="PANTHER" id="PTHR30347:SF1">
    <property type="entry name" value="MECHANOSENSITIVE CHANNEL MSCK"/>
    <property type="match status" value="1"/>
</dbReference>
<keyword evidence="5 8" id="KW-1133">Transmembrane helix</keyword>